<evidence type="ECO:0000259" key="1">
    <source>
        <dbReference type="SMART" id="SM00278"/>
    </source>
</evidence>
<dbReference type="Pfam" id="PF12836">
    <property type="entry name" value="HHH_3"/>
    <property type="match status" value="1"/>
</dbReference>
<keyword evidence="3" id="KW-1185">Reference proteome</keyword>
<evidence type="ECO:0000313" key="3">
    <source>
        <dbReference type="Proteomes" id="UP000190102"/>
    </source>
</evidence>
<name>A0A1T4R762_9BACT</name>
<proteinExistence type="predicted"/>
<dbReference type="PANTHER" id="PTHR21180:SF32">
    <property type="entry name" value="ENDONUCLEASE_EXONUCLEASE_PHOSPHATASE FAMILY DOMAIN-CONTAINING PROTEIN 1"/>
    <property type="match status" value="1"/>
</dbReference>
<feature type="domain" description="Helix-hairpin-helix DNA-binding motif class 1" evidence="1">
    <location>
        <begin position="128"/>
        <end position="147"/>
    </location>
</feature>
<protein>
    <submittedName>
        <fullName evidence="2">Competence protein ComEA</fullName>
    </submittedName>
</protein>
<dbReference type="GO" id="GO:0003677">
    <property type="term" value="F:DNA binding"/>
    <property type="evidence" value="ECO:0007669"/>
    <property type="project" value="InterPro"/>
</dbReference>
<dbReference type="SMART" id="SM00278">
    <property type="entry name" value="HhH1"/>
    <property type="match status" value="2"/>
</dbReference>
<dbReference type="InterPro" id="IPR010994">
    <property type="entry name" value="RuvA_2-like"/>
</dbReference>
<reference evidence="3" key="1">
    <citation type="submission" date="2017-02" db="EMBL/GenBank/DDBJ databases">
        <authorList>
            <person name="Varghese N."/>
            <person name="Submissions S."/>
        </authorList>
    </citation>
    <scope>NUCLEOTIDE SEQUENCE [LARGE SCALE GENOMIC DNA]</scope>
    <source>
        <strain evidence="3">ATCC BAA-34</strain>
    </source>
</reference>
<dbReference type="InterPro" id="IPR051675">
    <property type="entry name" value="Endo/Exo/Phosphatase_dom_1"/>
</dbReference>
<organism evidence="2 3">
    <name type="scientific">Trichlorobacter thiogenes</name>
    <dbReference type="NCBI Taxonomy" id="115783"/>
    <lineage>
        <taxon>Bacteria</taxon>
        <taxon>Pseudomonadati</taxon>
        <taxon>Thermodesulfobacteriota</taxon>
        <taxon>Desulfuromonadia</taxon>
        <taxon>Geobacterales</taxon>
        <taxon>Geobacteraceae</taxon>
        <taxon>Trichlorobacter</taxon>
    </lineage>
</organism>
<dbReference type="GO" id="GO:0015627">
    <property type="term" value="C:type II protein secretion system complex"/>
    <property type="evidence" value="ECO:0007669"/>
    <property type="project" value="TreeGrafter"/>
</dbReference>
<accession>A0A1T4R762</accession>
<dbReference type="RefSeq" id="WP_161947509.1">
    <property type="nucleotide sequence ID" value="NZ_FUWR01000018.1"/>
</dbReference>
<dbReference type="Proteomes" id="UP000190102">
    <property type="component" value="Unassembled WGS sequence"/>
</dbReference>
<feature type="domain" description="Helix-hairpin-helix DNA-binding motif class 1" evidence="1">
    <location>
        <begin position="158"/>
        <end position="177"/>
    </location>
</feature>
<dbReference type="PANTHER" id="PTHR21180">
    <property type="entry name" value="ENDONUCLEASE/EXONUCLEASE/PHOSPHATASE FAMILY DOMAIN-CONTAINING PROTEIN 1"/>
    <property type="match status" value="1"/>
</dbReference>
<dbReference type="SUPFAM" id="SSF47781">
    <property type="entry name" value="RuvA domain 2-like"/>
    <property type="match status" value="1"/>
</dbReference>
<gene>
    <name evidence="2" type="ORF">SAMN02745119_02714</name>
</gene>
<dbReference type="InterPro" id="IPR003583">
    <property type="entry name" value="Hlx-hairpin-Hlx_DNA-bd_motif"/>
</dbReference>
<dbReference type="EMBL" id="FUWR01000018">
    <property type="protein sequence ID" value="SKA11727.1"/>
    <property type="molecule type" value="Genomic_DNA"/>
</dbReference>
<sequence>MVTVALAVTLILIVKGRQPAKPAGLTALSVPPASRGVIQISGDVAHPGVYMAVDTNLTNGVIYMASPLCSGDLAKQSELLSAPVQTGKTLHLFCKGPDNRAIIQYGTMKSSQLLTLGLPLDLNLVTEADLELLPGIGPTLARRITEFRQKNGYFGSVNELLQVEGIGEKKLKQLSSYFK</sequence>
<dbReference type="GO" id="GO:0015628">
    <property type="term" value="P:protein secretion by the type II secretion system"/>
    <property type="evidence" value="ECO:0007669"/>
    <property type="project" value="TreeGrafter"/>
</dbReference>
<dbReference type="AlphaFoldDB" id="A0A1T4R762"/>
<dbReference type="GO" id="GO:0006281">
    <property type="term" value="P:DNA repair"/>
    <property type="evidence" value="ECO:0007669"/>
    <property type="project" value="InterPro"/>
</dbReference>
<evidence type="ECO:0000313" key="2">
    <source>
        <dbReference type="EMBL" id="SKA11727.1"/>
    </source>
</evidence>
<dbReference type="STRING" id="115783.SAMN02745119_02714"/>
<dbReference type="Gene3D" id="1.10.150.320">
    <property type="entry name" value="Photosystem II 12 kDa extrinsic protein"/>
    <property type="match status" value="1"/>
</dbReference>